<organism evidence="1 2">
    <name type="scientific">Cucurbita argyrosperma subsp. sororia</name>
    <dbReference type="NCBI Taxonomy" id="37648"/>
    <lineage>
        <taxon>Eukaryota</taxon>
        <taxon>Viridiplantae</taxon>
        <taxon>Streptophyta</taxon>
        <taxon>Embryophyta</taxon>
        <taxon>Tracheophyta</taxon>
        <taxon>Spermatophyta</taxon>
        <taxon>Magnoliopsida</taxon>
        <taxon>eudicotyledons</taxon>
        <taxon>Gunneridae</taxon>
        <taxon>Pentapetalae</taxon>
        <taxon>rosids</taxon>
        <taxon>fabids</taxon>
        <taxon>Cucurbitales</taxon>
        <taxon>Cucurbitaceae</taxon>
        <taxon>Cucurbiteae</taxon>
        <taxon>Cucurbita</taxon>
    </lineage>
</organism>
<protein>
    <submittedName>
        <fullName evidence="1">Uncharacterized protein</fullName>
    </submittedName>
</protein>
<keyword evidence="2" id="KW-1185">Reference proteome</keyword>
<dbReference type="EMBL" id="JAGKQH010000003">
    <property type="protein sequence ID" value="KAG6603577.1"/>
    <property type="molecule type" value="Genomic_DNA"/>
</dbReference>
<accession>A0AAV6NWY1</accession>
<reference evidence="1 2" key="1">
    <citation type="journal article" date="2021" name="Hortic Res">
        <title>The domestication of Cucurbita argyrosperma as revealed by the genome of its wild relative.</title>
        <authorList>
            <person name="Barrera-Redondo J."/>
            <person name="Sanchez-de la Vega G."/>
            <person name="Aguirre-Liguori J.A."/>
            <person name="Castellanos-Morales G."/>
            <person name="Gutierrez-Guerrero Y.T."/>
            <person name="Aguirre-Dugua X."/>
            <person name="Aguirre-Planter E."/>
            <person name="Tenaillon M.I."/>
            <person name="Lira-Saade R."/>
            <person name="Eguiarte L.E."/>
        </authorList>
    </citation>
    <scope>NUCLEOTIDE SEQUENCE [LARGE SCALE GENOMIC DNA]</scope>
    <source>
        <strain evidence="1">JBR-2021</strain>
    </source>
</reference>
<gene>
    <name evidence="1" type="ORF">SDJN03_04186</name>
</gene>
<comment type="caution">
    <text evidence="1">The sequence shown here is derived from an EMBL/GenBank/DDBJ whole genome shotgun (WGS) entry which is preliminary data.</text>
</comment>
<proteinExistence type="predicted"/>
<feature type="non-terminal residue" evidence="1">
    <location>
        <position position="1"/>
    </location>
</feature>
<sequence length="75" mass="8499">MPARADSKVCGRPQQQPAQVRLQLNQNMHTYWNSVLLLPTARIFFRILGGVHSDRKDINFSLQAETSIYTPDTVG</sequence>
<name>A0AAV6NWY1_9ROSI</name>
<evidence type="ECO:0000313" key="1">
    <source>
        <dbReference type="EMBL" id="KAG6603577.1"/>
    </source>
</evidence>
<evidence type="ECO:0000313" key="2">
    <source>
        <dbReference type="Proteomes" id="UP000685013"/>
    </source>
</evidence>
<dbReference type="AlphaFoldDB" id="A0AAV6NWY1"/>
<dbReference type="Proteomes" id="UP000685013">
    <property type="component" value="Chromosome 3"/>
</dbReference>